<comment type="similarity">
    <text evidence="2 7">Belongs to the ExbD/TolR family.</text>
</comment>
<evidence type="ECO:0000256" key="3">
    <source>
        <dbReference type="ARBA" id="ARBA00022475"/>
    </source>
</evidence>
<name>A0A916JL70_9FLAO</name>
<evidence type="ECO:0000256" key="5">
    <source>
        <dbReference type="ARBA" id="ARBA00022989"/>
    </source>
</evidence>
<dbReference type="GO" id="GO:0015031">
    <property type="term" value="P:protein transport"/>
    <property type="evidence" value="ECO:0007669"/>
    <property type="project" value="UniProtKB-KW"/>
</dbReference>
<dbReference type="RefSeq" id="WP_258541523.1">
    <property type="nucleotide sequence ID" value="NZ_OU015584.1"/>
</dbReference>
<evidence type="ECO:0000256" key="2">
    <source>
        <dbReference type="ARBA" id="ARBA00005811"/>
    </source>
</evidence>
<evidence type="ECO:0000256" key="4">
    <source>
        <dbReference type="ARBA" id="ARBA00022692"/>
    </source>
</evidence>
<evidence type="ECO:0000256" key="7">
    <source>
        <dbReference type="RuleBase" id="RU003879"/>
    </source>
</evidence>
<dbReference type="Proteomes" id="UP000683507">
    <property type="component" value="Chromosome"/>
</dbReference>
<protein>
    <submittedName>
        <fullName evidence="9">Tol-Pal system protein TolR</fullName>
    </submittedName>
</protein>
<keyword evidence="7" id="KW-0813">Transport</keyword>
<dbReference type="GO" id="GO:0022857">
    <property type="term" value="F:transmembrane transporter activity"/>
    <property type="evidence" value="ECO:0007669"/>
    <property type="project" value="InterPro"/>
</dbReference>
<sequence>MRNLRSNNKIKAEGGTSAMTDLVFLLLIFFIILTTLISPPNIELELPSANPTKPDEKPEVVKVSVAADNQFYVGDEGNLVTKEELESTIMNQVLMTGDSIVELSGDKTSSWESNVAVIDIAKKNQLKIVIKTKL</sequence>
<evidence type="ECO:0000256" key="6">
    <source>
        <dbReference type="ARBA" id="ARBA00023136"/>
    </source>
</evidence>
<keyword evidence="7" id="KW-0653">Protein transport</keyword>
<dbReference type="InterPro" id="IPR003400">
    <property type="entry name" value="ExbD"/>
</dbReference>
<dbReference type="EMBL" id="OU015584">
    <property type="protein sequence ID" value="CAG5080446.1"/>
    <property type="molecule type" value="Genomic_DNA"/>
</dbReference>
<keyword evidence="6 8" id="KW-0472">Membrane</keyword>
<keyword evidence="5 8" id="KW-1133">Transmembrane helix</keyword>
<dbReference type="PANTHER" id="PTHR30558">
    <property type="entry name" value="EXBD MEMBRANE COMPONENT OF PMF-DRIVEN MACROMOLECULE IMPORT SYSTEM"/>
    <property type="match status" value="1"/>
</dbReference>
<evidence type="ECO:0000313" key="10">
    <source>
        <dbReference type="Proteomes" id="UP000683507"/>
    </source>
</evidence>
<evidence type="ECO:0000256" key="8">
    <source>
        <dbReference type="SAM" id="Phobius"/>
    </source>
</evidence>
<dbReference type="Pfam" id="PF02472">
    <property type="entry name" value="ExbD"/>
    <property type="match status" value="1"/>
</dbReference>
<dbReference type="PANTHER" id="PTHR30558:SF3">
    <property type="entry name" value="BIOPOLYMER TRANSPORT PROTEIN EXBD-RELATED"/>
    <property type="match status" value="1"/>
</dbReference>
<keyword evidence="4 7" id="KW-0812">Transmembrane</keyword>
<feature type="transmembrane region" description="Helical" evidence="8">
    <location>
        <begin position="21"/>
        <end position="38"/>
    </location>
</feature>
<evidence type="ECO:0000256" key="1">
    <source>
        <dbReference type="ARBA" id="ARBA00004162"/>
    </source>
</evidence>
<dbReference type="Gene3D" id="3.30.420.270">
    <property type="match status" value="1"/>
</dbReference>
<dbReference type="GO" id="GO:0005886">
    <property type="term" value="C:plasma membrane"/>
    <property type="evidence" value="ECO:0007669"/>
    <property type="project" value="UniProtKB-SubCell"/>
</dbReference>
<keyword evidence="3" id="KW-1003">Cell membrane</keyword>
<evidence type="ECO:0000313" key="9">
    <source>
        <dbReference type="EMBL" id="CAG5080446.1"/>
    </source>
</evidence>
<reference evidence="9" key="1">
    <citation type="submission" date="2021-04" db="EMBL/GenBank/DDBJ databases">
        <authorList>
            <person name="Rodrigo-Torres L."/>
            <person name="Arahal R. D."/>
            <person name="Lucena T."/>
        </authorList>
    </citation>
    <scope>NUCLEOTIDE SEQUENCE</scope>
    <source>
        <strain evidence="9">AS29M-1</strain>
    </source>
</reference>
<dbReference type="AlphaFoldDB" id="A0A916JL70"/>
<accession>A0A916JL70</accession>
<comment type="subcellular location">
    <subcellularLocation>
        <location evidence="1">Cell membrane</location>
        <topology evidence="1">Single-pass membrane protein</topology>
    </subcellularLocation>
    <subcellularLocation>
        <location evidence="7">Cell membrane</location>
        <topology evidence="7">Single-pass type II membrane protein</topology>
    </subcellularLocation>
</comment>
<keyword evidence="10" id="KW-1185">Reference proteome</keyword>
<gene>
    <name evidence="9" type="primary">tolR</name>
    <name evidence="9" type="ORF">CRYO30217_01316</name>
</gene>
<proteinExistence type="inferred from homology"/>
<dbReference type="KEGG" id="ptan:CRYO30217_01316"/>
<organism evidence="9 10">
    <name type="scientific">Parvicella tangerina</name>
    <dbReference type="NCBI Taxonomy" id="2829795"/>
    <lineage>
        <taxon>Bacteria</taxon>
        <taxon>Pseudomonadati</taxon>
        <taxon>Bacteroidota</taxon>
        <taxon>Flavobacteriia</taxon>
        <taxon>Flavobacteriales</taxon>
        <taxon>Parvicellaceae</taxon>
        <taxon>Parvicella</taxon>
    </lineage>
</organism>